<dbReference type="RefSeq" id="WP_241369283.1">
    <property type="nucleotide sequence ID" value="NZ_JAKZFC010000003.1"/>
</dbReference>
<sequence length="101" mass="11994">MQIPFSQLYEQVQEILKNKVEEIHYFGYDSITEQDVWHYCIDKVWRKKDVQSLRLHELASGILGISASELLNYIQIKDLKQSNVETMMSKDELDELFDPKK</sequence>
<evidence type="ECO:0000313" key="1">
    <source>
        <dbReference type="EMBL" id="MCH7322214.1"/>
    </source>
</evidence>
<proteinExistence type="predicted"/>
<organism evidence="1 2">
    <name type="scientific">Solibacillus palustris</name>
    <dbReference type="NCBI Taxonomy" id="2908203"/>
    <lineage>
        <taxon>Bacteria</taxon>
        <taxon>Bacillati</taxon>
        <taxon>Bacillota</taxon>
        <taxon>Bacilli</taxon>
        <taxon>Bacillales</taxon>
        <taxon>Caryophanaceae</taxon>
        <taxon>Solibacillus</taxon>
    </lineage>
</organism>
<name>A0ABS9UD16_9BACL</name>
<dbReference type="EMBL" id="JAKZFC010000003">
    <property type="protein sequence ID" value="MCH7322214.1"/>
    <property type="molecule type" value="Genomic_DNA"/>
</dbReference>
<keyword evidence="2" id="KW-1185">Reference proteome</keyword>
<reference evidence="1 2" key="1">
    <citation type="submission" date="2022-03" db="EMBL/GenBank/DDBJ databases">
        <authorList>
            <person name="Jo J.-H."/>
            <person name="Im W.-T."/>
        </authorList>
    </citation>
    <scope>NUCLEOTIDE SEQUENCE [LARGE SCALE GENOMIC DNA]</scope>
    <source>
        <strain evidence="1 2">MA9</strain>
    </source>
</reference>
<comment type="caution">
    <text evidence="1">The sequence shown here is derived from an EMBL/GenBank/DDBJ whole genome shotgun (WGS) entry which is preliminary data.</text>
</comment>
<dbReference type="InterPro" id="IPR025716">
    <property type="entry name" value="Post-transcriptional_regulator"/>
</dbReference>
<dbReference type="Pfam" id="PF13797">
    <property type="entry name" value="Post_transc_reg"/>
    <property type="match status" value="1"/>
</dbReference>
<evidence type="ECO:0000313" key="2">
    <source>
        <dbReference type="Proteomes" id="UP001316087"/>
    </source>
</evidence>
<accession>A0ABS9UD16</accession>
<gene>
    <name evidence="1" type="ORF">LZ480_09955</name>
</gene>
<protein>
    <submittedName>
        <fullName evidence="1">Post-transcriptional regulator</fullName>
    </submittedName>
</protein>
<dbReference type="Proteomes" id="UP001316087">
    <property type="component" value="Unassembled WGS sequence"/>
</dbReference>